<dbReference type="EMBL" id="CP000555">
    <property type="protein sequence ID" value="ABM95779.1"/>
    <property type="molecule type" value="Genomic_DNA"/>
</dbReference>
<dbReference type="STRING" id="420662.Mpe_A2825"/>
<dbReference type="Proteomes" id="UP000000366">
    <property type="component" value="Chromosome"/>
</dbReference>
<keyword evidence="4" id="KW-1185">Reference proteome</keyword>
<feature type="transmembrane region" description="Helical" evidence="1">
    <location>
        <begin position="67"/>
        <end position="85"/>
    </location>
</feature>
<organism evidence="3 4">
    <name type="scientific">Methylibium petroleiphilum (strain ATCC BAA-1232 / LMG 22953 / PM1)</name>
    <dbReference type="NCBI Taxonomy" id="420662"/>
    <lineage>
        <taxon>Bacteria</taxon>
        <taxon>Pseudomonadati</taxon>
        <taxon>Pseudomonadota</taxon>
        <taxon>Betaproteobacteria</taxon>
        <taxon>Burkholderiales</taxon>
        <taxon>Sphaerotilaceae</taxon>
        <taxon>Methylibium</taxon>
    </lineage>
</organism>
<proteinExistence type="predicted"/>
<dbReference type="KEGG" id="mpt:Mpe_A2825"/>
<gene>
    <name evidence="3" type="ordered locus">Mpe_A2825</name>
</gene>
<feature type="transmembrane region" description="Helical" evidence="1">
    <location>
        <begin position="145"/>
        <end position="169"/>
    </location>
</feature>
<evidence type="ECO:0000256" key="1">
    <source>
        <dbReference type="SAM" id="Phobius"/>
    </source>
</evidence>
<feature type="signal peptide" evidence="2">
    <location>
        <begin position="1"/>
        <end position="24"/>
    </location>
</feature>
<reference evidence="3 4" key="1">
    <citation type="journal article" date="2007" name="J. Bacteriol.">
        <title>Whole-genome analysis of the methyl tert-butyl ether-degrading beta-proteobacterium Methylibium petroleiphilum PM1.</title>
        <authorList>
            <person name="Kane S.R."/>
            <person name="Chakicherla A.Y."/>
            <person name="Chain P.S.G."/>
            <person name="Schmidt R."/>
            <person name="Shin M.W."/>
            <person name="Legler T.C."/>
            <person name="Scow K.M."/>
            <person name="Larimer F.W."/>
            <person name="Lucas S.M."/>
            <person name="Richardson P.M."/>
            <person name="Hristova K.R."/>
        </authorList>
    </citation>
    <scope>NUCLEOTIDE SEQUENCE [LARGE SCALE GENOMIC DNA]</scope>
    <source>
        <strain evidence="4">ATCC BAA-1232 / LMG 22953 / PM1</strain>
    </source>
</reference>
<dbReference type="Pfam" id="PF04955">
    <property type="entry name" value="HupE_UreJ"/>
    <property type="match status" value="1"/>
</dbReference>
<keyword evidence="1" id="KW-0472">Membrane</keyword>
<evidence type="ECO:0000313" key="3">
    <source>
        <dbReference type="EMBL" id="ABM95779.1"/>
    </source>
</evidence>
<sequence>MSKSISLRFALPSMLLAAATASQAHTGHGAHGLVEGLAHPFLGLDHLLAMVAVGLWSAIALPVGRRLLGPGVFLAALLIGALLSWEGVALPAVESSVAASVVLLGAMLFAGRHVPTSLGLTLVGAAALFHGYAHGSELAVGASAVAYAAGFMGATTLLHGVGLAAGVGLQRLPDRVARLAATVVGGAGVVMLAARL</sequence>
<dbReference type="InterPro" id="IPR007038">
    <property type="entry name" value="HupE_UreJ"/>
</dbReference>
<dbReference type="AlphaFoldDB" id="A2SJP0"/>
<accession>A2SJP0</accession>
<keyword evidence="1" id="KW-1133">Transmembrane helix</keyword>
<feature type="transmembrane region" description="Helical" evidence="1">
    <location>
        <begin position="117"/>
        <end position="133"/>
    </location>
</feature>
<evidence type="ECO:0000256" key="2">
    <source>
        <dbReference type="SAM" id="SignalP"/>
    </source>
</evidence>
<name>A2SJP0_METPP</name>
<feature type="transmembrane region" description="Helical" evidence="1">
    <location>
        <begin position="176"/>
        <end position="194"/>
    </location>
</feature>
<dbReference type="PIRSF" id="PIRSF016919">
    <property type="entry name" value="HupE_UreJ"/>
    <property type="match status" value="1"/>
</dbReference>
<evidence type="ECO:0000313" key="4">
    <source>
        <dbReference type="Proteomes" id="UP000000366"/>
    </source>
</evidence>
<keyword evidence="1" id="KW-0812">Transmembrane</keyword>
<dbReference type="RefSeq" id="WP_011830408.1">
    <property type="nucleotide sequence ID" value="NC_008825.1"/>
</dbReference>
<dbReference type="HOGENOM" id="CLU_088877_0_1_4"/>
<dbReference type="eggNOG" id="COG2370">
    <property type="taxonomic scope" value="Bacteria"/>
</dbReference>
<feature type="transmembrane region" description="Helical" evidence="1">
    <location>
        <begin position="40"/>
        <end position="60"/>
    </location>
</feature>
<feature type="chain" id="PRO_5002645859" evidence="2">
    <location>
        <begin position="25"/>
        <end position="196"/>
    </location>
</feature>
<keyword evidence="2" id="KW-0732">Signal</keyword>
<protein>
    <submittedName>
        <fullName evidence="3">HupE/UreJ protein</fullName>
    </submittedName>
</protein>